<sequence length="72" mass="8081">MSLNNTEKKALQNASFEGVEAVDAMTEILRAAHPDAFHTPDSLSARRFFDQPKHELPHSDFVRACVLEQEGQ</sequence>
<reference evidence="1 2" key="1">
    <citation type="submission" date="2018-02" db="EMBL/GenBank/DDBJ databases">
        <title>Draft genome sequencing of Burkholderia cepacia Y14-15.</title>
        <authorList>
            <person name="Zheng B.-X."/>
        </authorList>
    </citation>
    <scope>NUCLEOTIDE SEQUENCE [LARGE SCALE GENOMIC DNA]</scope>
    <source>
        <strain evidence="1 2">Y14-15</strain>
    </source>
</reference>
<comment type="caution">
    <text evidence="1">The sequence shown here is derived from an EMBL/GenBank/DDBJ whole genome shotgun (WGS) entry which is preliminary data.</text>
</comment>
<proteinExistence type="predicted"/>
<evidence type="ECO:0000313" key="1">
    <source>
        <dbReference type="EMBL" id="PQP10857.1"/>
    </source>
</evidence>
<dbReference type="AlphaFoldDB" id="A0A2S8I7T8"/>
<accession>A0A2S8I7T8</accession>
<evidence type="ECO:0000313" key="2">
    <source>
        <dbReference type="Proteomes" id="UP000238206"/>
    </source>
</evidence>
<gene>
    <name evidence="1" type="ORF">C5615_32875</name>
</gene>
<protein>
    <submittedName>
        <fullName evidence="1">Uncharacterized protein</fullName>
    </submittedName>
</protein>
<organism evidence="1 2">
    <name type="scientific">Burkholderia cepacia</name>
    <name type="common">Pseudomonas cepacia</name>
    <dbReference type="NCBI Taxonomy" id="292"/>
    <lineage>
        <taxon>Bacteria</taxon>
        <taxon>Pseudomonadati</taxon>
        <taxon>Pseudomonadota</taxon>
        <taxon>Betaproteobacteria</taxon>
        <taxon>Burkholderiales</taxon>
        <taxon>Burkholderiaceae</taxon>
        <taxon>Burkholderia</taxon>
        <taxon>Burkholderia cepacia complex</taxon>
    </lineage>
</organism>
<dbReference type="EMBL" id="PUIQ01000062">
    <property type="protein sequence ID" value="PQP10857.1"/>
    <property type="molecule type" value="Genomic_DNA"/>
</dbReference>
<dbReference type="RefSeq" id="WP_105393240.1">
    <property type="nucleotide sequence ID" value="NZ_PUIQ01000062.1"/>
</dbReference>
<name>A0A2S8I7T8_BURCE</name>
<dbReference type="Proteomes" id="UP000238206">
    <property type="component" value="Unassembled WGS sequence"/>
</dbReference>